<keyword evidence="2" id="KW-0547">Nucleotide-binding</keyword>
<keyword evidence="7" id="KW-1185">Reference proteome</keyword>
<dbReference type="InParanoid" id="A0A7N2LBI3"/>
<keyword evidence="1" id="KW-0677">Repeat</keyword>
<feature type="region of interest" description="Disordered" evidence="4">
    <location>
        <begin position="85"/>
        <end position="165"/>
    </location>
</feature>
<organism evidence="6 7">
    <name type="scientific">Quercus lobata</name>
    <name type="common">Valley oak</name>
    <dbReference type="NCBI Taxonomy" id="97700"/>
    <lineage>
        <taxon>Eukaryota</taxon>
        <taxon>Viridiplantae</taxon>
        <taxon>Streptophyta</taxon>
        <taxon>Embryophyta</taxon>
        <taxon>Tracheophyta</taxon>
        <taxon>Spermatophyta</taxon>
        <taxon>Magnoliopsida</taxon>
        <taxon>eudicotyledons</taxon>
        <taxon>Gunneridae</taxon>
        <taxon>Pentapetalae</taxon>
        <taxon>rosids</taxon>
        <taxon>fabids</taxon>
        <taxon>Fagales</taxon>
        <taxon>Fagaceae</taxon>
        <taxon>Quercus</taxon>
    </lineage>
</organism>
<dbReference type="GO" id="GO:0006952">
    <property type="term" value="P:defense response"/>
    <property type="evidence" value="ECO:0007669"/>
    <property type="project" value="UniProtKB-KW"/>
</dbReference>
<accession>A0A7N2LBI3</accession>
<dbReference type="EnsemblPlants" id="QL04p005962:mrna">
    <property type="protein sequence ID" value="QL04p005962:mrna"/>
    <property type="gene ID" value="QL04p005962"/>
</dbReference>
<sequence length="220" mass="24470">MAKEIICGVAQTIIENLGSQIFQEIGKLYGVQKEMEKLYATVSRIQAVLDDAKEQQRHNHQDKNWLEKLEAAFLEAKEFLEENGYEFPKKSGENITKKSGEETQQQNAGENSGQETQQQNAGENITEKSGEVSQQQNAVENITEKSGEETQQQNAGENITENGGEKLDAIVKDSEEFKLKVIPMKREEDVGDQHVRVPGIGLSACTTVAAAEDLDEEKID</sequence>
<dbReference type="EMBL" id="LRBV02000004">
    <property type="status" value="NOT_ANNOTATED_CDS"/>
    <property type="molecule type" value="Genomic_DNA"/>
</dbReference>
<evidence type="ECO:0000256" key="3">
    <source>
        <dbReference type="ARBA" id="ARBA00022821"/>
    </source>
</evidence>
<dbReference type="Gramene" id="QL04p005962:mrna">
    <property type="protein sequence ID" value="QL04p005962:mrna"/>
    <property type="gene ID" value="QL04p005962"/>
</dbReference>
<reference evidence="6 7" key="1">
    <citation type="journal article" date="2016" name="G3 (Bethesda)">
        <title>First Draft Assembly and Annotation of the Genome of a California Endemic Oak Quercus lobata Nee (Fagaceae).</title>
        <authorList>
            <person name="Sork V.L."/>
            <person name="Fitz-Gibbon S.T."/>
            <person name="Puiu D."/>
            <person name="Crepeau M."/>
            <person name="Gugger P.F."/>
            <person name="Sherman R."/>
            <person name="Stevens K."/>
            <person name="Langley C.H."/>
            <person name="Pellegrini M."/>
            <person name="Salzberg S.L."/>
        </authorList>
    </citation>
    <scope>NUCLEOTIDE SEQUENCE [LARGE SCALE GENOMIC DNA]</scope>
    <source>
        <strain evidence="6 7">cv. SW786</strain>
    </source>
</reference>
<feature type="compositionally biased region" description="Polar residues" evidence="4">
    <location>
        <begin position="102"/>
        <end position="123"/>
    </location>
</feature>
<name>A0A7N2LBI3_QUELO</name>
<feature type="domain" description="Disease resistance N-terminal" evidence="5">
    <location>
        <begin position="11"/>
        <end position="91"/>
    </location>
</feature>
<evidence type="ECO:0000256" key="2">
    <source>
        <dbReference type="ARBA" id="ARBA00022741"/>
    </source>
</evidence>
<evidence type="ECO:0000256" key="1">
    <source>
        <dbReference type="ARBA" id="ARBA00022737"/>
    </source>
</evidence>
<reference evidence="6" key="2">
    <citation type="submission" date="2021-01" db="UniProtKB">
        <authorList>
            <consortium name="EnsemblPlants"/>
        </authorList>
    </citation>
    <scope>IDENTIFICATION</scope>
</reference>
<dbReference type="Pfam" id="PF18052">
    <property type="entry name" value="Rx_N"/>
    <property type="match status" value="1"/>
</dbReference>
<dbReference type="GO" id="GO:0000166">
    <property type="term" value="F:nucleotide binding"/>
    <property type="evidence" value="ECO:0007669"/>
    <property type="project" value="UniProtKB-KW"/>
</dbReference>
<feature type="compositionally biased region" description="Polar residues" evidence="4">
    <location>
        <begin position="131"/>
        <end position="140"/>
    </location>
</feature>
<proteinExistence type="predicted"/>
<feature type="compositionally biased region" description="Polar residues" evidence="4">
    <location>
        <begin position="149"/>
        <end position="161"/>
    </location>
</feature>
<evidence type="ECO:0000313" key="7">
    <source>
        <dbReference type="Proteomes" id="UP000594261"/>
    </source>
</evidence>
<evidence type="ECO:0000313" key="6">
    <source>
        <dbReference type="EnsemblPlants" id="QL04p005962:mrna"/>
    </source>
</evidence>
<dbReference type="Gene3D" id="1.20.5.4130">
    <property type="match status" value="1"/>
</dbReference>
<dbReference type="InterPro" id="IPR041118">
    <property type="entry name" value="Rx_N"/>
</dbReference>
<dbReference type="AlphaFoldDB" id="A0A7N2LBI3"/>
<evidence type="ECO:0000259" key="5">
    <source>
        <dbReference type="Pfam" id="PF18052"/>
    </source>
</evidence>
<keyword evidence="3" id="KW-0611">Plant defense</keyword>
<feature type="compositionally biased region" description="Basic and acidic residues" evidence="4">
    <location>
        <begin position="87"/>
        <end position="101"/>
    </location>
</feature>
<dbReference type="Proteomes" id="UP000594261">
    <property type="component" value="Chromosome 4"/>
</dbReference>
<protein>
    <recommendedName>
        <fullName evidence="5">Disease resistance N-terminal domain-containing protein</fullName>
    </recommendedName>
</protein>
<evidence type="ECO:0000256" key="4">
    <source>
        <dbReference type="SAM" id="MobiDB-lite"/>
    </source>
</evidence>